<gene>
    <name evidence="2" type="ORF">HNR39_002617</name>
</gene>
<evidence type="ECO:0000313" key="2">
    <source>
        <dbReference type="EMBL" id="MBB5200775.1"/>
    </source>
</evidence>
<name>A0A840RSJ6_9BURK</name>
<reference evidence="2 3" key="1">
    <citation type="submission" date="2020-08" db="EMBL/GenBank/DDBJ databases">
        <title>Genomic Encyclopedia of Type Strains, Phase IV (KMG-IV): sequencing the most valuable type-strain genomes for metagenomic binning, comparative biology and taxonomic classification.</title>
        <authorList>
            <person name="Goeker M."/>
        </authorList>
    </citation>
    <scope>NUCLEOTIDE SEQUENCE [LARGE SCALE GENOMIC DNA]</scope>
    <source>
        <strain evidence="2 3">DSM 23240</strain>
    </source>
</reference>
<protein>
    <submittedName>
        <fullName evidence="2">Uncharacterized protein</fullName>
    </submittedName>
</protein>
<sequence length="48" mass="5128">MMKQKVTHANKDIKKAKPTVTPKTIKPTDGVSKRAGVGGPKLKKGKSL</sequence>
<feature type="region of interest" description="Disordered" evidence="1">
    <location>
        <begin position="1"/>
        <end position="48"/>
    </location>
</feature>
<evidence type="ECO:0000313" key="3">
    <source>
        <dbReference type="Proteomes" id="UP000571084"/>
    </source>
</evidence>
<proteinExistence type="predicted"/>
<feature type="compositionally biased region" description="Low complexity" evidence="1">
    <location>
        <begin position="18"/>
        <end position="28"/>
    </location>
</feature>
<dbReference type="EMBL" id="JACHHQ010000005">
    <property type="protein sequence ID" value="MBB5200775.1"/>
    <property type="molecule type" value="Genomic_DNA"/>
</dbReference>
<dbReference type="RefSeq" id="WP_168055768.1">
    <property type="nucleotide sequence ID" value="NZ_JAAOZT010000007.1"/>
</dbReference>
<dbReference type="AlphaFoldDB" id="A0A840RSJ6"/>
<evidence type="ECO:0000256" key="1">
    <source>
        <dbReference type="SAM" id="MobiDB-lite"/>
    </source>
</evidence>
<dbReference type="Proteomes" id="UP000571084">
    <property type="component" value="Unassembled WGS sequence"/>
</dbReference>
<comment type="caution">
    <text evidence="2">The sequence shown here is derived from an EMBL/GenBank/DDBJ whole genome shotgun (WGS) entry which is preliminary data.</text>
</comment>
<keyword evidence="3" id="KW-1185">Reference proteome</keyword>
<organism evidence="2 3">
    <name type="scientific">Glaciimonas immobilis</name>
    <dbReference type="NCBI Taxonomy" id="728004"/>
    <lineage>
        <taxon>Bacteria</taxon>
        <taxon>Pseudomonadati</taxon>
        <taxon>Pseudomonadota</taxon>
        <taxon>Betaproteobacteria</taxon>
        <taxon>Burkholderiales</taxon>
        <taxon>Oxalobacteraceae</taxon>
        <taxon>Glaciimonas</taxon>
    </lineage>
</organism>
<accession>A0A840RSJ6</accession>